<evidence type="ECO:0000313" key="13">
    <source>
        <dbReference type="EMBL" id="KAK9845528.1"/>
    </source>
</evidence>
<dbReference type="PANTHER" id="PTHR43450">
    <property type="entry name" value="ASPARTYL-TRNA SYNTHETASE"/>
    <property type="match status" value="1"/>
</dbReference>
<feature type="domain" description="Aminoacyl-transfer RNA synthetases class-II family profile" evidence="12">
    <location>
        <begin position="222"/>
        <end position="527"/>
    </location>
</feature>
<dbReference type="InterPro" id="IPR002312">
    <property type="entry name" value="Asp/Asn-tRNA-synth_IIb"/>
</dbReference>
<dbReference type="CDD" id="cd00776">
    <property type="entry name" value="AsxRS_core"/>
    <property type="match status" value="1"/>
</dbReference>
<evidence type="ECO:0000256" key="7">
    <source>
        <dbReference type="ARBA" id="ARBA00022840"/>
    </source>
</evidence>
<dbReference type="FunFam" id="3.30.930.10:FF:000013">
    <property type="entry name" value="Aspartate--tRNA ligase, cytoplasmic"/>
    <property type="match status" value="1"/>
</dbReference>
<dbReference type="GO" id="GO:0005829">
    <property type="term" value="C:cytosol"/>
    <property type="evidence" value="ECO:0007669"/>
    <property type="project" value="TreeGrafter"/>
</dbReference>
<dbReference type="EMBL" id="JALJOU010000003">
    <property type="protein sequence ID" value="KAK9845528.1"/>
    <property type="molecule type" value="Genomic_DNA"/>
</dbReference>
<dbReference type="EC" id="6.1.1.12" evidence="3"/>
<evidence type="ECO:0000256" key="6">
    <source>
        <dbReference type="ARBA" id="ARBA00022741"/>
    </source>
</evidence>
<sequence>MSWWDERCLLGAPVPAAAGSKKDGKDAKKERAGLQQKAAVMTQPDPADPLRDCYGDAPLVQSRTPSGLVRTRIQDISTALEGQLVHVRGRLELVSGKGKACFLKIRQRTHTIQAVMFVNDSTVSKGMVKYAQQLTRESVVDISGPVSVPENPVEKCTQKQVEIKVTAIRCISRAEPLPFELADAGRSETELAANPNAVVVLQDLRLEQRFVDLRTPANQAIFRLQSAVCQLFREALLAEGFQEIHTPKLIAGASEGGAAVFHTDYMGRPGCLAQSPQLYKQMAICGDFDRVFEITPVFRAEKSFTHRHLCEFTGLDLEMAIDEHYNEVLDVLDRLFVYIFSGLRSRFGAELAAVNWQFPAEPLQWLPETLRLPWEEGMQLLQEAGFEPDPFGDLTTELERELGRLVKQKYHTDFYVLYRYPLAARPFYTMPDPEDARYSNSFDVFIRGEEIISGAQRVHDPALLTERARAHEIPLDSIQPYIDSFKYGAFPHGGFGVGLERVVMLFLGLDNIRKTSLFPRDPKRLTP</sequence>
<evidence type="ECO:0000259" key="12">
    <source>
        <dbReference type="PROSITE" id="PS50862"/>
    </source>
</evidence>
<comment type="similarity">
    <text evidence="2">Belongs to the class-II aminoacyl-tRNA synthetase family. Type 2 subfamily.</text>
</comment>
<keyword evidence="14" id="KW-1185">Reference proteome</keyword>
<dbReference type="GO" id="GO:0004815">
    <property type="term" value="F:aspartate-tRNA ligase activity"/>
    <property type="evidence" value="ECO:0007669"/>
    <property type="project" value="UniProtKB-EC"/>
</dbReference>
<keyword evidence="8" id="KW-0648">Protein biosynthesis</keyword>
<evidence type="ECO:0000256" key="10">
    <source>
        <dbReference type="ARBA" id="ARBA00033155"/>
    </source>
</evidence>
<gene>
    <name evidence="13" type="ORF">WJX81_008682</name>
</gene>
<evidence type="ECO:0000256" key="5">
    <source>
        <dbReference type="ARBA" id="ARBA00022598"/>
    </source>
</evidence>
<dbReference type="HAMAP" id="MF_02075">
    <property type="entry name" value="Asp_tRNA_synth_type2"/>
    <property type="match status" value="1"/>
</dbReference>
<dbReference type="InterPro" id="IPR012340">
    <property type="entry name" value="NA-bd_OB-fold"/>
</dbReference>
<comment type="subcellular location">
    <subcellularLocation>
        <location evidence="1">Cytoplasm</location>
    </subcellularLocation>
</comment>
<name>A0AAW1SGW2_9CHLO</name>
<dbReference type="InterPro" id="IPR004523">
    <property type="entry name" value="Asp-tRNA_synthase_2"/>
</dbReference>
<dbReference type="InterPro" id="IPR045864">
    <property type="entry name" value="aa-tRNA-synth_II/BPL/LPL"/>
</dbReference>
<evidence type="ECO:0000256" key="3">
    <source>
        <dbReference type="ARBA" id="ARBA00012841"/>
    </source>
</evidence>
<dbReference type="SUPFAM" id="SSF55681">
    <property type="entry name" value="Class II aaRS and biotin synthetases"/>
    <property type="match status" value="1"/>
</dbReference>
<protein>
    <recommendedName>
        <fullName evidence="3">aspartate--tRNA ligase</fullName>
        <ecNumber evidence="3">6.1.1.12</ecNumber>
    </recommendedName>
    <alternativeName>
        <fullName evidence="10">Aspartyl-tRNA synthetase</fullName>
    </alternativeName>
</protein>
<dbReference type="GO" id="GO:0003723">
    <property type="term" value="F:RNA binding"/>
    <property type="evidence" value="ECO:0007669"/>
    <property type="project" value="TreeGrafter"/>
</dbReference>
<organism evidence="13 14">
    <name type="scientific">Elliptochloris bilobata</name>
    <dbReference type="NCBI Taxonomy" id="381761"/>
    <lineage>
        <taxon>Eukaryota</taxon>
        <taxon>Viridiplantae</taxon>
        <taxon>Chlorophyta</taxon>
        <taxon>core chlorophytes</taxon>
        <taxon>Trebouxiophyceae</taxon>
        <taxon>Trebouxiophyceae incertae sedis</taxon>
        <taxon>Elliptochloris clade</taxon>
        <taxon>Elliptochloris</taxon>
    </lineage>
</organism>
<dbReference type="Gene3D" id="2.40.50.140">
    <property type="entry name" value="Nucleic acid-binding proteins"/>
    <property type="match status" value="1"/>
</dbReference>
<evidence type="ECO:0000256" key="1">
    <source>
        <dbReference type="ARBA" id="ARBA00004496"/>
    </source>
</evidence>
<dbReference type="PROSITE" id="PS50862">
    <property type="entry name" value="AA_TRNA_LIGASE_II"/>
    <property type="match status" value="1"/>
</dbReference>
<dbReference type="SUPFAM" id="SSF50249">
    <property type="entry name" value="Nucleic acid-binding proteins"/>
    <property type="match status" value="1"/>
</dbReference>
<dbReference type="AlphaFoldDB" id="A0AAW1SGW2"/>
<dbReference type="Pfam" id="PF00152">
    <property type="entry name" value="tRNA-synt_2"/>
    <property type="match status" value="1"/>
</dbReference>
<dbReference type="InterPro" id="IPR006195">
    <property type="entry name" value="aa-tRNA-synth_II"/>
</dbReference>
<evidence type="ECO:0000256" key="11">
    <source>
        <dbReference type="ARBA" id="ARBA00047904"/>
    </source>
</evidence>
<evidence type="ECO:0000256" key="2">
    <source>
        <dbReference type="ARBA" id="ARBA00005312"/>
    </source>
</evidence>
<keyword evidence="7" id="KW-0067">ATP-binding</keyword>
<dbReference type="Gene3D" id="3.30.930.10">
    <property type="entry name" value="Bira Bifunctional Protein, Domain 2"/>
    <property type="match status" value="1"/>
</dbReference>
<dbReference type="PANTHER" id="PTHR43450:SF1">
    <property type="entry name" value="ASPARTATE--TRNA LIGASE, CYTOPLASMIC"/>
    <property type="match status" value="1"/>
</dbReference>
<dbReference type="GO" id="GO:0005524">
    <property type="term" value="F:ATP binding"/>
    <property type="evidence" value="ECO:0007669"/>
    <property type="project" value="UniProtKB-KW"/>
</dbReference>
<comment type="caution">
    <text evidence="13">The sequence shown here is derived from an EMBL/GenBank/DDBJ whole genome shotgun (WGS) entry which is preliminary data.</text>
</comment>
<evidence type="ECO:0000256" key="4">
    <source>
        <dbReference type="ARBA" id="ARBA00022490"/>
    </source>
</evidence>
<evidence type="ECO:0000256" key="8">
    <source>
        <dbReference type="ARBA" id="ARBA00022917"/>
    </source>
</evidence>
<dbReference type="InterPro" id="IPR004365">
    <property type="entry name" value="NA-bd_OB_tRNA"/>
</dbReference>
<dbReference type="GO" id="GO:0006422">
    <property type="term" value="P:aspartyl-tRNA aminoacylation"/>
    <property type="evidence" value="ECO:0007669"/>
    <property type="project" value="InterPro"/>
</dbReference>
<comment type="catalytic activity">
    <reaction evidence="11">
        <text>tRNA(Asp) + L-aspartate + ATP = L-aspartyl-tRNA(Asp) + AMP + diphosphate</text>
        <dbReference type="Rhea" id="RHEA:19649"/>
        <dbReference type="Rhea" id="RHEA-COMP:9660"/>
        <dbReference type="Rhea" id="RHEA-COMP:9678"/>
        <dbReference type="ChEBI" id="CHEBI:29991"/>
        <dbReference type="ChEBI" id="CHEBI:30616"/>
        <dbReference type="ChEBI" id="CHEBI:33019"/>
        <dbReference type="ChEBI" id="CHEBI:78442"/>
        <dbReference type="ChEBI" id="CHEBI:78516"/>
        <dbReference type="ChEBI" id="CHEBI:456215"/>
        <dbReference type="EC" id="6.1.1.12"/>
    </reaction>
</comment>
<dbReference type="PRINTS" id="PR01042">
    <property type="entry name" value="TRNASYNTHASP"/>
</dbReference>
<keyword evidence="4" id="KW-0963">Cytoplasm</keyword>
<keyword evidence="6" id="KW-0547">Nucleotide-binding</keyword>
<dbReference type="Pfam" id="PF01336">
    <property type="entry name" value="tRNA_anti-codon"/>
    <property type="match status" value="1"/>
</dbReference>
<dbReference type="CDD" id="cd04320">
    <property type="entry name" value="AspRS_cyto_N"/>
    <property type="match status" value="1"/>
</dbReference>
<reference evidence="13 14" key="1">
    <citation type="journal article" date="2024" name="Nat. Commun.">
        <title>Phylogenomics reveals the evolutionary origins of lichenization in chlorophyte algae.</title>
        <authorList>
            <person name="Puginier C."/>
            <person name="Libourel C."/>
            <person name="Otte J."/>
            <person name="Skaloud P."/>
            <person name="Haon M."/>
            <person name="Grisel S."/>
            <person name="Petersen M."/>
            <person name="Berrin J.G."/>
            <person name="Delaux P.M."/>
            <person name="Dal Grande F."/>
            <person name="Keller J."/>
        </authorList>
    </citation>
    <scope>NUCLEOTIDE SEQUENCE [LARGE SCALE GENOMIC DNA]</scope>
    <source>
        <strain evidence="13 14">SAG 245.80</strain>
    </source>
</reference>
<evidence type="ECO:0000256" key="9">
    <source>
        <dbReference type="ARBA" id="ARBA00023146"/>
    </source>
</evidence>
<dbReference type="NCBIfam" id="NF003483">
    <property type="entry name" value="PRK05159.1"/>
    <property type="match status" value="1"/>
</dbReference>
<keyword evidence="5" id="KW-0436">Ligase</keyword>
<accession>A0AAW1SGW2</accession>
<keyword evidence="9" id="KW-0030">Aminoacyl-tRNA synthetase</keyword>
<evidence type="ECO:0000313" key="14">
    <source>
        <dbReference type="Proteomes" id="UP001445335"/>
    </source>
</evidence>
<dbReference type="Proteomes" id="UP001445335">
    <property type="component" value="Unassembled WGS sequence"/>
</dbReference>
<dbReference type="NCBIfam" id="TIGR00458">
    <property type="entry name" value="aspS_nondisc"/>
    <property type="match status" value="1"/>
</dbReference>
<dbReference type="InterPro" id="IPR004364">
    <property type="entry name" value="Aa-tRNA-synt_II"/>
</dbReference>
<proteinExistence type="inferred from homology"/>
<dbReference type="GO" id="GO:0017101">
    <property type="term" value="C:aminoacyl-tRNA synthetase multienzyme complex"/>
    <property type="evidence" value="ECO:0007669"/>
    <property type="project" value="TreeGrafter"/>
</dbReference>